<sequence length="347" mass="39411">MNIDQFLSEIATAWPVSRWTAVGVVVGCSGGADSVALLRGLCELRKQELERLERVESVPPSPGFIVAAHYNHALRGRDADADEALVRELAERLGIECVVETRSTQKGELSSDEESLRNERLAFLKRHAERLGARYVAVGHTANDNVETVLHHLFRGSGPAGLAGIAPHRSLGKDVVLIRPMLSIQRSDLRGVLESIGQSWREDLSNRCTDYRRNWIRHKLLPRILEAFPNAESAMARATESQRDWRDLVHQFAADWLDENVRLDHAIEVKVDRTTRSAIVIAAMQRLWKTQNWPLRDMTMLHWKRLYRTISGQSDKRYQLPGRIEVVCSLEYVSLRSKLHPILPLDV</sequence>
<gene>
    <name evidence="6 8" type="primary">tilS</name>
    <name evidence="8" type="ORF">Q31b_05620</name>
</gene>
<keyword evidence="1 6" id="KW-0436">Ligase</keyword>
<evidence type="ECO:0000256" key="2">
    <source>
        <dbReference type="ARBA" id="ARBA00022694"/>
    </source>
</evidence>
<dbReference type="GO" id="GO:0005524">
    <property type="term" value="F:ATP binding"/>
    <property type="evidence" value="ECO:0007669"/>
    <property type="project" value="UniProtKB-UniRule"/>
</dbReference>
<accession>A0A5C6E9G0</accession>
<evidence type="ECO:0000313" key="8">
    <source>
        <dbReference type="EMBL" id="TWU45390.1"/>
    </source>
</evidence>
<dbReference type="OrthoDB" id="9807403at2"/>
<comment type="function">
    <text evidence="6">Ligates lysine onto the cytidine present at position 34 of the AUA codon-specific tRNA(Ile) that contains the anticodon CAU, in an ATP-dependent manner. Cytidine is converted to lysidine, thus changing the amino acid specificity of the tRNA from methionine to isoleucine.</text>
</comment>
<dbReference type="AlphaFoldDB" id="A0A5C6E9G0"/>
<protein>
    <recommendedName>
        <fullName evidence="6">tRNA(Ile)-lysidine synthase</fullName>
        <ecNumber evidence="6">6.3.4.19</ecNumber>
    </recommendedName>
    <alternativeName>
        <fullName evidence="6">tRNA(Ile)-2-lysyl-cytidine synthase</fullName>
    </alternativeName>
    <alternativeName>
        <fullName evidence="6">tRNA(Ile)-lysidine synthetase</fullName>
    </alternativeName>
</protein>
<evidence type="ECO:0000256" key="3">
    <source>
        <dbReference type="ARBA" id="ARBA00022741"/>
    </source>
</evidence>
<dbReference type="SUPFAM" id="SSF52402">
    <property type="entry name" value="Adenine nucleotide alpha hydrolases-like"/>
    <property type="match status" value="1"/>
</dbReference>
<organism evidence="8 9">
    <name type="scientific">Novipirellula aureliae</name>
    <dbReference type="NCBI Taxonomy" id="2527966"/>
    <lineage>
        <taxon>Bacteria</taxon>
        <taxon>Pseudomonadati</taxon>
        <taxon>Planctomycetota</taxon>
        <taxon>Planctomycetia</taxon>
        <taxon>Pirellulales</taxon>
        <taxon>Pirellulaceae</taxon>
        <taxon>Novipirellula</taxon>
    </lineage>
</organism>
<evidence type="ECO:0000259" key="7">
    <source>
        <dbReference type="Pfam" id="PF01171"/>
    </source>
</evidence>
<dbReference type="Proteomes" id="UP000315471">
    <property type="component" value="Unassembled WGS sequence"/>
</dbReference>
<evidence type="ECO:0000256" key="1">
    <source>
        <dbReference type="ARBA" id="ARBA00022598"/>
    </source>
</evidence>
<dbReference type="InterPro" id="IPR011063">
    <property type="entry name" value="TilS/TtcA_N"/>
</dbReference>
<evidence type="ECO:0000256" key="4">
    <source>
        <dbReference type="ARBA" id="ARBA00022840"/>
    </source>
</evidence>
<dbReference type="NCBIfam" id="TIGR02432">
    <property type="entry name" value="lysidine_TilS_N"/>
    <property type="match status" value="1"/>
</dbReference>
<feature type="binding site" evidence="6">
    <location>
        <begin position="29"/>
        <end position="34"/>
    </location>
    <ligand>
        <name>ATP</name>
        <dbReference type="ChEBI" id="CHEBI:30616"/>
    </ligand>
</feature>
<proteinExistence type="inferred from homology"/>
<dbReference type="RefSeq" id="WP_146598103.1">
    <property type="nucleotide sequence ID" value="NZ_SJPY01000001.1"/>
</dbReference>
<evidence type="ECO:0000256" key="5">
    <source>
        <dbReference type="ARBA" id="ARBA00048539"/>
    </source>
</evidence>
<keyword evidence="4 6" id="KW-0067">ATP-binding</keyword>
<evidence type="ECO:0000313" key="9">
    <source>
        <dbReference type="Proteomes" id="UP000315471"/>
    </source>
</evidence>
<name>A0A5C6E9G0_9BACT</name>
<comment type="similarity">
    <text evidence="6">Belongs to the tRNA(Ile)-lysidine synthase family.</text>
</comment>
<dbReference type="EMBL" id="SJPY01000001">
    <property type="protein sequence ID" value="TWU45390.1"/>
    <property type="molecule type" value="Genomic_DNA"/>
</dbReference>
<keyword evidence="9" id="KW-1185">Reference proteome</keyword>
<dbReference type="Pfam" id="PF01171">
    <property type="entry name" value="ATP_bind_3"/>
    <property type="match status" value="1"/>
</dbReference>
<evidence type="ECO:0000256" key="6">
    <source>
        <dbReference type="HAMAP-Rule" id="MF_01161"/>
    </source>
</evidence>
<comment type="catalytic activity">
    <reaction evidence="5 6">
        <text>cytidine(34) in tRNA(Ile2) + L-lysine + ATP = lysidine(34) in tRNA(Ile2) + AMP + diphosphate + H(+)</text>
        <dbReference type="Rhea" id="RHEA:43744"/>
        <dbReference type="Rhea" id="RHEA-COMP:10625"/>
        <dbReference type="Rhea" id="RHEA-COMP:10670"/>
        <dbReference type="ChEBI" id="CHEBI:15378"/>
        <dbReference type="ChEBI" id="CHEBI:30616"/>
        <dbReference type="ChEBI" id="CHEBI:32551"/>
        <dbReference type="ChEBI" id="CHEBI:33019"/>
        <dbReference type="ChEBI" id="CHEBI:82748"/>
        <dbReference type="ChEBI" id="CHEBI:83665"/>
        <dbReference type="ChEBI" id="CHEBI:456215"/>
        <dbReference type="EC" id="6.3.4.19"/>
    </reaction>
</comment>
<dbReference type="InterPro" id="IPR012795">
    <property type="entry name" value="tRNA_Ile_lys_synt_N"/>
</dbReference>
<keyword evidence="2 6" id="KW-0819">tRNA processing</keyword>
<feature type="domain" description="tRNA(Ile)-lysidine/2-thiocytidine synthase N-terminal" evidence="7">
    <location>
        <begin position="24"/>
        <end position="219"/>
    </location>
</feature>
<comment type="domain">
    <text evidence="6">The N-terminal region contains the highly conserved SGGXDS motif, predicted to be a P-loop motif involved in ATP binding.</text>
</comment>
<keyword evidence="3 6" id="KW-0547">Nucleotide-binding</keyword>
<dbReference type="Gene3D" id="3.40.50.620">
    <property type="entry name" value="HUPs"/>
    <property type="match status" value="1"/>
</dbReference>
<comment type="caution">
    <text evidence="8">The sequence shown here is derived from an EMBL/GenBank/DDBJ whole genome shotgun (WGS) entry which is preliminary data.</text>
</comment>
<dbReference type="HAMAP" id="MF_01161">
    <property type="entry name" value="tRNA_Ile_lys_synt"/>
    <property type="match status" value="1"/>
</dbReference>
<keyword evidence="6" id="KW-0963">Cytoplasm</keyword>
<dbReference type="EC" id="6.3.4.19" evidence="6"/>
<dbReference type="GO" id="GO:0005737">
    <property type="term" value="C:cytoplasm"/>
    <property type="evidence" value="ECO:0007669"/>
    <property type="project" value="UniProtKB-SubCell"/>
</dbReference>
<reference evidence="8 9" key="1">
    <citation type="submission" date="2019-02" db="EMBL/GenBank/DDBJ databases">
        <title>Deep-cultivation of Planctomycetes and their phenomic and genomic characterization uncovers novel biology.</title>
        <authorList>
            <person name="Wiegand S."/>
            <person name="Jogler M."/>
            <person name="Boedeker C."/>
            <person name="Pinto D."/>
            <person name="Vollmers J."/>
            <person name="Rivas-Marin E."/>
            <person name="Kohn T."/>
            <person name="Peeters S.H."/>
            <person name="Heuer A."/>
            <person name="Rast P."/>
            <person name="Oberbeckmann S."/>
            <person name="Bunk B."/>
            <person name="Jeske O."/>
            <person name="Meyerdierks A."/>
            <person name="Storesund J.E."/>
            <person name="Kallscheuer N."/>
            <person name="Luecker S."/>
            <person name="Lage O.M."/>
            <person name="Pohl T."/>
            <person name="Merkel B.J."/>
            <person name="Hornburger P."/>
            <person name="Mueller R.-W."/>
            <person name="Bruemmer F."/>
            <person name="Labrenz M."/>
            <person name="Spormann A.M."/>
            <person name="Op Den Camp H."/>
            <person name="Overmann J."/>
            <person name="Amann R."/>
            <person name="Jetten M.S.M."/>
            <person name="Mascher T."/>
            <person name="Medema M.H."/>
            <person name="Devos D.P."/>
            <person name="Kaster A.-K."/>
            <person name="Ovreas L."/>
            <person name="Rohde M."/>
            <person name="Galperin M.Y."/>
            <person name="Jogler C."/>
        </authorList>
    </citation>
    <scope>NUCLEOTIDE SEQUENCE [LARGE SCALE GENOMIC DNA]</scope>
    <source>
        <strain evidence="8 9">Q31b</strain>
    </source>
</reference>
<dbReference type="InterPro" id="IPR014729">
    <property type="entry name" value="Rossmann-like_a/b/a_fold"/>
</dbReference>
<dbReference type="PANTHER" id="PTHR43033:SF1">
    <property type="entry name" value="TRNA(ILE)-LYSIDINE SYNTHASE-RELATED"/>
    <property type="match status" value="1"/>
</dbReference>
<dbReference type="GO" id="GO:0032267">
    <property type="term" value="F:tRNA(Ile)-lysidine synthase activity"/>
    <property type="evidence" value="ECO:0007669"/>
    <property type="project" value="UniProtKB-EC"/>
</dbReference>
<dbReference type="CDD" id="cd01992">
    <property type="entry name" value="TilS_N"/>
    <property type="match status" value="1"/>
</dbReference>
<dbReference type="PANTHER" id="PTHR43033">
    <property type="entry name" value="TRNA(ILE)-LYSIDINE SYNTHASE-RELATED"/>
    <property type="match status" value="1"/>
</dbReference>
<dbReference type="GO" id="GO:0006400">
    <property type="term" value="P:tRNA modification"/>
    <property type="evidence" value="ECO:0007669"/>
    <property type="project" value="UniProtKB-UniRule"/>
</dbReference>
<comment type="subcellular location">
    <subcellularLocation>
        <location evidence="6">Cytoplasm</location>
    </subcellularLocation>
</comment>
<dbReference type="InterPro" id="IPR012094">
    <property type="entry name" value="tRNA_Ile_lys_synt"/>
</dbReference>